<feature type="compositionally biased region" description="Basic residues" evidence="10">
    <location>
        <begin position="958"/>
        <end position="968"/>
    </location>
</feature>
<feature type="region of interest" description="Disordered" evidence="10">
    <location>
        <begin position="1119"/>
        <end position="1144"/>
    </location>
</feature>
<accession>A0A4S4M8U8</accession>
<feature type="compositionally biased region" description="Low complexity" evidence="10">
    <location>
        <begin position="969"/>
        <end position="981"/>
    </location>
</feature>
<dbReference type="GO" id="GO:0005634">
    <property type="term" value="C:nucleus"/>
    <property type="evidence" value="ECO:0007669"/>
    <property type="project" value="UniProtKB-SubCell"/>
</dbReference>
<feature type="region of interest" description="Disordered" evidence="10">
    <location>
        <begin position="547"/>
        <end position="566"/>
    </location>
</feature>
<dbReference type="SMART" id="SM00487">
    <property type="entry name" value="DEXDc"/>
    <property type="match status" value="1"/>
</dbReference>
<evidence type="ECO:0000313" key="14">
    <source>
        <dbReference type="Proteomes" id="UP000310158"/>
    </source>
</evidence>
<dbReference type="InterPro" id="IPR027417">
    <property type="entry name" value="P-loop_NTPase"/>
</dbReference>
<evidence type="ECO:0000256" key="1">
    <source>
        <dbReference type="ARBA" id="ARBA00004123"/>
    </source>
</evidence>
<feature type="domain" description="Helicase C-terminal" evidence="12">
    <location>
        <begin position="590"/>
        <end position="773"/>
    </location>
</feature>
<dbReference type="GO" id="GO:0000400">
    <property type="term" value="F:four-way junction DNA binding"/>
    <property type="evidence" value="ECO:0007669"/>
    <property type="project" value="TreeGrafter"/>
</dbReference>
<reference evidence="13 14" key="1">
    <citation type="submission" date="2019-02" db="EMBL/GenBank/DDBJ databases">
        <title>Genome sequencing of the rare red list fungi Bondarzewia mesenterica.</title>
        <authorList>
            <person name="Buettner E."/>
            <person name="Kellner H."/>
        </authorList>
    </citation>
    <scope>NUCLEOTIDE SEQUENCE [LARGE SCALE GENOMIC DNA]</scope>
    <source>
        <strain evidence="13 14">DSM 108281</strain>
    </source>
</reference>
<dbReference type="GO" id="GO:0009378">
    <property type="term" value="F:four-way junction helicase activity"/>
    <property type="evidence" value="ECO:0007669"/>
    <property type="project" value="TreeGrafter"/>
</dbReference>
<dbReference type="GO" id="GO:0036297">
    <property type="term" value="P:interstrand cross-link repair"/>
    <property type="evidence" value="ECO:0007669"/>
    <property type="project" value="UniProtKB-ARBA"/>
</dbReference>
<dbReference type="FunFam" id="3.40.50.300:FF:000861">
    <property type="entry name" value="Fanconi anemia, complementation group M"/>
    <property type="match status" value="1"/>
</dbReference>
<keyword evidence="4" id="KW-0378">Hydrolase</keyword>
<dbReference type="Pfam" id="PF00271">
    <property type="entry name" value="Helicase_C"/>
    <property type="match status" value="1"/>
</dbReference>
<dbReference type="InterPro" id="IPR044749">
    <property type="entry name" value="FANCM_DEXDc"/>
</dbReference>
<dbReference type="Gene3D" id="3.40.50.300">
    <property type="entry name" value="P-loop containing nucleotide triphosphate hydrolases"/>
    <property type="match status" value="2"/>
</dbReference>
<dbReference type="SMART" id="SM00490">
    <property type="entry name" value="HELICc"/>
    <property type="match status" value="1"/>
</dbReference>
<protein>
    <recommendedName>
        <fullName evidence="9">ATP-dependent DNA helicase</fullName>
        <ecNumber evidence="9">3.6.4.12</ecNumber>
    </recommendedName>
</protein>
<keyword evidence="14" id="KW-1185">Reference proteome</keyword>
<feature type="region of interest" description="Disordered" evidence="10">
    <location>
        <begin position="108"/>
        <end position="210"/>
    </location>
</feature>
<dbReference type="PANTHER" id="PTHR14025:SF20">
    <property type="entry name" value="FANCONI ANEMIA GROUP M PROTEIN"/>
    <property type="match status" value="1"/>
</dbReference>
<keyword evidence="7" id="KW-0539">Nucleus</keyword>
<dbReference type="CDD" id="cd18033">
    <property type="entry name" value="DEXDc_FANCM"/>
    <property type="match status" value="1"/>
</dbReference>
<evidence type="ECO:0000256" key="5">
    <source>
        <dbReference type="ARBA" id="ARBA00022806"/>
    </source>
</evidence>
<comment type="function">
    <text evidence="9">ATP-dependent DNA helicase involved in DNA damage repair by homologous recombination and in genome maintenance. Capable of unwinding D-loops. Plays a role in limiting crossover recombinants during mitotic DNA double-strand break (DSB) repair. Component of a FANCM-MHF complex which promotes gene conversion at blocked replication forks, probably by reversal of the stalled fork.</text>
</comment>
<evidence type="ECO:0000256" key="8">
    <source>
        <dbReference type="ARBA" id="ARBA00047995"/>
    </source>
</evidence>
<dbReference type="CDD" id="cd12091">
    <property type="entry name" value="FANCM_ID"/>
    <property type="match status" value="1"/>
</dbReference>
<dbReference type="SUPFAM" id="SSF52540">
    <property type="entry name" value="P-loop containing nucleoside triphosphate hydrolases"/>
    <property type="match status" value="1"/>
</dbReference>
<evidence type="ECO:0000313" key="13">
    <source>
        <dbReference type="EMBL" id="THH21565.1"/>
    </source>
</evidence>
<feature type="compositionally biased region" description="Low complexity" evidence="10">
    <location>
        <begin position="547"/>
        <end position="560"/>
    </location>
</feature>
<evidence type="ECO:0000259" key="11">
    <source>
        <dbReference type="PROSITE" id="PS51192"/>
    </source>
</evidence>
<dbReference type="InterPro" id="IPR039686">
    <property type="entry name" value="FANCM/Mph1-like_ID"/>
</dbReference>
<feature type="compositionally biased region" description="Polar residues" evidence="10">
    <location>
        <begin position="1036"/>
        <end position="1056"/>
    </location>
</feature>
<sequence>MRRIVRVPAVSLRGVAVLIQQALIFSLITMSSDGYFDDDLDQDFLNELDAIEASQFVSSSKTPIVAPITRAGTKAGPLVLTRDDSDYDITFDIDERDLQTLDGLIEDAYSGKPAPVTRPPRSNGLSRAPSGGIQTTLFGGVAETLSSNRTGGSSKGPLQRSKSSGQQFKKTKVWDHTAFAKSGPRRRKSDKGKGKEPADGDDGEEGEKPEFEQFPAPFIPAVGPPPAMKPQPDLLAAKHWLYPLNRPKRDYQYNIVKHCLFDNTLVALPTGLGKTFIAGVVMLNFYRWFPDGKIVFVAPTKPLVAQQIDACHQTCGIPGRDAAELTGNNPRAMRARAWEQKRVFYMTPQTLFNDLTRDNCDIRDIVLLVIDEAHKGTGDYAYATVVRTLMAKNPHFRVLALTATPGSNAEAVQAIVDSLHIGRIEIRDEESWDIRPYINKKMEQHIIPMNEDIVKLRDLLAIVMKGPINSVANVGLLHGGNLDPIILHPFRAQVAMQEINSRRDGHQLAWAFPTLKNIGALARAMGYLLEASPLMCYKSLQEIAGSGRDSGSGKSSKQSKLTNDPNFKTLMRELEAQKTTGFTVHPKMEKLKTLVVQHFGQRMGDEEGDGATADQGVGDDTRVMVFVTFREAVDEIVEFLNQESPLIRATKFIGQGVDKQGKRGFAQREQLDVIKRFKAGEFNVLVSTSIGEEGLDIGEIDMIVCYESQKTPIRMLQRVGRTGRKRDGFVHVLLAEGREELNWNKAQESYAEVQQSIVRGDQLEFYGDVERLLPDHTKPEPLEMVMDIEEYNRDAAEKANDSTLPRKGDKKRKRNDDVMRNIPLGASTGFVSVADLILKSGGKKRKMSSKAVAFDVAAGEDDDTDGEIEAGVFGPMRSTSTPATVPAKSSKPVGKAQRSKSMASKADKPKKAPSDSTRTKRTSRKSAPRELTSSQFKATGADDSDDLEIERGIVFSKTSRKTPPRSKSKSPPQFSSSPEFSLAKQHSASIIDICTSSESSPARPDPLSSPSPPIELPRSVDTVIRSPQTPRKPLSAISSTSFPTPERSLTVTSNRNVGDPDDQDRDQDQDQDFSWLLQDSDDLILQRNSSPLPTQGPRTDSDIEIVYDGAAEDILGLSSSPVASQHSPSPVRANIGNDMPPPAFAPARRVLATSLKVPEPTFPVRPPGKNKTAIAADSSPFEMPPLSQKRLRHLREDSSPPFSPSYETQEYQDAVSGGSSDVEHIDLESESDRRFIQGLPETQVSPSYDQLAVYQQSLFTQPPQGGKAPAFAKPPRRHGFTRGGASGSNFRARQRVLGSPPPDVGDEGADSYMLGSFVVDDDAEISYMPSSDA</sequence>
<comment type="similarity">
    <text evidence="2 9">Belongs to the DEAD box helicase family. DEAH subfamily. FANCM sub-subfamily.</text>
</comment>
<feature type="region of interest" description="Disordered" evidence="10">
    <location>
        <begin position="1261"/>
        <end position="1310"/>
    </location>
</feature>
<dbReference type="Proteomes" id="UP000310158">
    <property type="component" value="Unassembled WGS sequence"/>
</dbReference>
<evidence type="ECO:0000259" key="12">
    <source>
        <dbReference type="PROSITE" id="PS51194"/>
    </source>
</evidence>
<dbReference type="PROSITE" id="PS51192">
    <property type="entry name" value="HELICASE_ATP_BIND_1"/>
    <property type="match status" value="1"/>
</dbReference>
<dbReference type="Pfam" id="PF00270">
    <property type="entry name" value="DEAD"/>
    <property type="match status" value="1"/>
</dbReference>
<comment type="subcellular location">
    <subcellularLocation>
        <location evidence="1 9">Nucleus</location>
    </subcellularLocation>
</comment>
<feature type="compositionally biased region" description="Acidic residues" evidence="10">
    <location>
        <begin position="1059"/>
        <end position="1071"/>
    </location>
</feature>
<feature type="region of interest" description="Disordered" evidence="10">
    <location>
        <begin position="796"/>
        <end position="822"/>
    </location>
</feature>
<keyword evidence="3" id="KW-0547">Nucleotide-binding</keyword>
<feature type="compositionally biased region" description="Basic and acidic residues" evidence="10">
    <location>
        <begin position="796"/>
        <end position="807"/>
    </location>
</feature>
<dbReference type="InterPro" id="IPR011545">
    <property type="entry name" value="DEAD/DEAH_box_helicase_dom"/>
</dbReference>
<dbReference type="EC" id="3.6.4.12" evidence="9"/>
<evidence type="ECO:0000256" key="6">
    <source>
        <dbReference type="ARBA" id="ARBA00022840"/>
    </source>
</evidence>
<feature type="region of interest" description="Disordered" evidence="10">
    <location>
        <begin position="856"/>
        <end position="1102"/>
    </location>
</feature>
<feature type="compositionally biased region" description="Acidic residues" evidence="10">
    <location>
        <begin position="858"/>
        <end position="868"/>
    </location>
</feature>
<dbReference type="GO" id="GO:0043138">
    <property type="term" value="F:3'-5' DNA helicase activity"/>
    <property type="evidence" value="ECO:0007669"/>
    <property type="project" value="InterPro"/>
</dbReference>
<dbReference type="PANTHER" id="PTHR14025">
    <property type="entry name" value="FANCONI ANEMIA GROUP M FANCM FAMILY MEMBER"/>
    <property type="match status" value="1"/>
</dbReference>
<feature type="compositionally biased region" description="Pro residues" evidence="10">
    <location>
        <begin position="1003"/>
        <end position="1015"/>
    </location>
</feature>
<comment type="catalytic activity">
    <reaction evidence="8 9">
        <text>ATP + H2O = ADP + phosphate + H(+)</text>
        <dbReference type="Rhea" id="RHEA:13065"/>
        <dbReference type="ChEBI" id="CHEBI:15377"/>
        <dbReference type="ChEBI" id="CHEBI:15378"/>
        <dbReference type="ChEBI" id="CHEBI:30616"/>
        <dbReference type="ChEBI" id="CHEBI:43474"/>
        <dbReference type="ChEBI" id="CHEBI:456216"/>
        <dbReference type="EC" id="3.6.4.12"/>
    </reaction>
</comment>
<name>A0A4S4M8U8_9AGAM</name>
<feature type="compositionally biased region" description="Polar residues" evidence="10">
    <location>
        <begin position="984"/>
        <end position="998"/>
    </location>
</feature>
<evidence type="ECO:0000256" key="9">
    <source>
        <dbReference type="RuleBase" id="RU367027"/>
    </source>
</evidence>
<dbReference type="PROSITE" id="PS51194">
    <property type="entry name" value="HELICASE_CTER"/>
    <property type="match status" value="1"/>
</dbReference>
<proteinExistence type="inferred from homology"/>
<feature type="region of interest" description="Disordered" evidence="10">
    <location>
        <begin position="1158"/>
        <end position="1220"/>
    </location>
</feature>
<dbReference type="EMBL" id="SGPL01000001">
    <property type="protein sequence ID" value="THH21565.1"/>
    <property type="molecule type" value="Genomic_DNA"/>
</dbReference>
<keyword evidence="5" id="KW-0347">Helicase</keyword>
<feature type="compositionally biased region" description="Polar residues" evidence="10">
    <location>
        <begin position="1086"/>
        <end position="1098"/>
    </location>
</feature>
<evidence type="ECO:0000256" key="2">
    <source>
        <dbReference type="ARBA" id="ARBA00009889"/>
    </source>
</evidence>
<evidence type="ECO:0000256" key="3">
    <source>
        <dbReference type="ARBA" id="ARBA00022741"/>
    </source>
</evidence>
<comment type="caution">
    <text evidence="13">The sequence shown here is derived from an EMBL/GenBank/DDBJ whole genome shotgun (WGS) entry which is preliminary data.</text>
</comment>
<dbReference type="OrthoDB" id="164902at2759"/>
<dbReference type="InterPro" id="IPR001650">
    <property type="entry name" value="Helicase_C-like"/>
</dbReference>
<gene>
    <name evidence="13" type="ORF">EW146_g39</name>
</gene>
<feature type="compositionally biased region" description="Low complexity" evidence="10">
    <location>
        <begin position="1119"/>
        <end position="1130"/>
    </location>
</feature>
<comment type="subunit">
    <text evidence="9">Interacts with the MHF histone-fold complex to form the FANCM-MHF complex.</text>
</comment>
<dbReference type="GO" id="GO:0005524">
    <property type="term" value="F:ATP binding"/>
    <property type="evidence" value="ECO:0007669"/>
    <property type="project" value="UniProtKB-UniRule"/>
</dbReference>
<evidence type="ECO:0000256" key="7">
    <source>
        <dbReference type="ARBA" id="ARBA00023242"/>
    </source>
</evidence>
<dbReference type="GO" id="GO:0016887">
    <property type="term" value="F:ATP hydrolysis activity"/>
    <property type="evidence" value="ECO:0007669"/>
    <property type="project" value="RHEA"/>
</dbReference>
<dbReference type="CDD" id="cd18801">
    <property type="entry name" value="SF2_C_FANCM_Hef"/>
    <property type="match status" value="1"/>
</dbReference>
<evidence type="ECO:0000256" key="10">
    <source>
        <dbReference type="SAM" id="MobiDB-lite"/>
    </source>
</evidence>
<evidence type="ECO:0000256" key="4">
    <source>
        <dbReference type="ARBA" id="ARBA00022801"/>
    </source>
</evidence>
<dbReference type="GO" id="GO:0045003">
    <property type="term" value="P:double-strand break repair via synthesis-dependent strand annealing"/>
    <property type="evidence" value="ECO:0007669"/>
    <property type="project" value="TreeGrafter"/>
</dbReference>
<feature type="domain" description="Helicase ATP-binding" evidence="11">
    <location>
        <begin position="255"/>
        <end position="423"/>
    </location>
</feature>
<organism evidence="13 14">
    <name type="scientific">Bondarzewia mesenterica</name>
    <dbReference type="NCBI Taxonomy" id="1095465"/>
    <lineage>
        <taxon>Eukaryota</taxon>
        <taxon>Fungi</taxon>
        <taxon>Dikarya</taxon>
        <taxon>Basidiomycota</taxon>
        <taxon>Agaricomycotina</taxon>
        <taxon>Agaricomycetes</taxon>
        <taxon>Russulales</taxon>
        <taxon>Bondarzewiaceae</taxon>
        <taxon>Bondarzewia</taxon>
    </lineage>
</organism>
<keyword evidence="6" id="KW-0067">ATP-binding</keyword>
<dbReference type="InterPro" id="IPR014001">
    <property type="entry name" value="Helicase_ATP-bd"/>
</dbReference>